<feature type="non-terminal residue" evidence="2">
    <location>
        <position position="1"/>
    </location>
</feature>
<evidence type="ECO:0000256" key="1">
    <source>
        <dbReference type="SAM" id="Phobius"/>
    </source>
</evidence>
<dbReference type="EMBL" id="QGKV02000759">
    <property type="protein sequence ID" value="KAF3564501.1"/>
    <property type="molecule type" value="Genomic_DNA"/>
</dbReference>
<protein>
    <recommendedName>
        <fullName evidence="4">DUF2062 domain-containing protein</fullName>
    </recommendedName>
</protein>
<sequence length="279" mass="30648">RLPRPASENTNGGKSRFTFISESVNRNLSFNKKITDPLLQILRRFSSKITESQNLTYFDFVYIMQFYYRGTEPKQLAFSAALGITLGIFPICGVPVFLCGVAIAFLGSACHAPTVMLANIIATPAELALVVPFLRLGEKVTGGPHFPLTSDALKKVFTGQASHEVFLSIGNAVSSYNETLFSLSVILCFKWREGFKGSVKAPRIPKATLSICLGLKRVSSIIKSALLGWLVATPFFFIALYLVLLPCFKILVRKFGGDASTRKIPVCMETELNPKPRVA</sequence>
<evidence type="ECO:0008006" key="4">
    <source>
        <dbReference type="Google" id="ProtNLM"/>
    </source>
</evidence>
<proteinExistence type="predicted"/>
<feature type="transmembrane region" description="Helical" evidence="1">
    <location>
        <begin position="76"/>
        <end position="106"/>
    </location>
</feature>
<keyword evidence="3" id="KW-1185">Reference proteome</keyword>
<evidence type="ECO:0000313" key="3">
    <source>
        <dbReference type="Proteomes" id="UP000266723"/>
    </source>
</evidence>
<feature type="transmembrane region" description="Helical" evidence="1">
    <location>
        <begin position="112"/>
        <end position="134"/>
    </location>
</feature>
<dbReference type="PANTHER" id="PTHR35102:SF5">
    <property type="entry name" value="TRANSMEMBRANE PROTEIN"/>
    <property type="match status" value="1"/>
</dbReference>
<reference evidence="2 3" key="1">
    <citation type="journal article" date="2020" name="BMC Genomics">
        <title>Intraspecific diversification of the crop wild relative Brassica cretica Lam. using demographic model selection.</title>
        <authorList>
            <person name="Kioukis A."/>
            <person name="Michalopoulou V.A."/>
            <person name="Briers L."/>
            <person name="Pirintsos S."/>
            <person name="Studholme D.J."/>
            <person name="Pavlidis P."/>
            <person name="Sarris P.F."/>
        </authorList>
    </citation>
    <scope>NUCLEOTIDE SEQUENCE [LARGE SCALE GENOMIC DNA]</scope>
    <source>
        <strain evidence="3">cv. PFS-1207/04</strain>
    </source>
</reference>
<accession>A0ABQ7CX46</accession>
<name>A0ABQ7CX46_BRACR</name>
<organism evidence="2 3">
    <name type="scientific">Brassica cretica</name>
    <name type="common">Mustard</name>
    <dbReference type="NCBI Taxonomy" id="69181"/>
    <lineage>
        <taxon>Eukaryota</taxon>
        <taxon>Viridiplantae</taxon>
        <taxon>Streptophyta</taxon>
        <taxon>Embryophyta</taxon>
        <taxon>Tracheophyta</taxon>
        <taxon>Spermatophyta</taxon>
        <taxon>Magnoliopsida</taxon>
        <taxon>eudicotyledons</taxon>
        <taxon>Gunneridae</taxon>
        <taxon>Pentapetalae</taxon>
        <taxon>rosids</taxon>
        <taxon>malvids</taxon>
        <taxon>Brassicales</taxon>
        <taxon>Brassicaceae</taxon>
        <taxon>Brassiceae</taxon>
        <taxon>Brassica</taxon>
    </lineage>
</organism>
<comment type="caution">
    <text evidence="2">The sequence shown here is derived from an EMBL/GenBank/DDBJ whole genome shotgun (WGS) entry which is preliminary data.</text>
</comment>
<keyword evidence="1" id="KW-1133">Transmembrane helix</keyword>
<dbReference type="Proteomes" id="UP000266723">
    <property type="component" value="Unassembled WGS sequence"/>
</dbReference>
<keyword evidence="1" id="KW-0812">Transmembrane</keyword>
<evidence type="ECO:0000313" key="2">
    <source>
        <dbReference type="EMBL" id="KAF3564501.1"/>
    </source>
</evidence>
<dbReference type="PANTHER" id="PTHR35102">
    <property type="entry name" value="E3 UBIQUITIN-PROTEIN LIGASE"/>
    <property type="match status" value="1"/>
</dbReference>
<keyword evidence="1" id="KW-0472">Membrane</keyword>
<gene>
    <name evidence="2" type="ORF">DY000_02015051</name>
</gene>
<feature type="transmembrane region" description="Helical" evidence="1">
    <location>
        <begin position="226"/>
        <end position="244"/>
    </location>
</feature>